<dbReference type="AlphaFoldDB" id="A0A1I7Z789"/>
<reference evidence="3" key="1">
    <citation type="submission" date="2016-11" db="UniProtKB">
        <authorList>
            <consortium name="WormBaseParasite"/>
        </authorList>
    </citation>
    <scope>IDENTIFICATION</scope>
</reference>
<accession>A0A1I7Z789</accession>
<feature type="compositionally biased region" description="Basic residues" evidence="1">
    <location>
        <begin position="117"/>
        <end position="131"/>
    </location>
</feature>
<organism evidence="2 3">
    <name type="scientific">Steinernema glaseri</name>
    <dbReference type="NCBI Taxonomy" id="37863"/>
    <lineage>
        <taxon>Eukaryota</taxon>
        <taxon>Metazoa</taxon>
        <taxon>Ecdysozoa</taxon>
        <taxon>Nematoda</taxon>
        <taxon>Chromadorea</taxon>
        <taxon>Rhabditida</taxon>
        <taxon>Tylenchina</taxon>
        <taxon>Panagrolaimomorpha</taxon>
        <taxon>Strongyloidoidea</taxon>
        <taxon>Steinernematidae</taxon>
        <taxon>Steinernema</taxon>
    </lineage>
</organism>
<dbReference type="WBParaSite" id="L893_g23293.t1">
    <property type="protein sequence ID" value="L893_g23293.t1"/>
    <property type="gene ID" value="L893_g23293"/>
</dbReference>
<evidence type="ECO:0000256" key="1">
    <source>
        <dbReference type="SAM" id="MobiDB-lite"/>
    </source>
</evidence>
<proteinExistence type="predicted"/>
<dbReference type="Proteomes" id="UP000095287">
    <property type="component" value="Unplaced"/>
</dbReference>
<evidence type="ECO:0000313" key="2">
    <source>
        <dbReference type="Proteomes" id="UP000095287"/>
    </source>
</evidence>
<keyword evidence="2" id="KW-1185">Reference proteome</keyword>
<sequence length="261" mass="29952">MGQVHLNKVTIITRIKLQKIIEDQVLKQSGHQLLLFSKQITGVQEAPRRRRGAHERTTRRTREGRSDAATNKGLRGAFAYRGDRSGARKEDAQTRGRRGDYRDRVSEIRAAAGPGRRERRKRSRLSPRRRPGQGEQIAIAGLPSRGLRRPCDRRKKESKPLVVGHMSPIHLMPSSVYVVELVTPLPTNIARVEDWVFYHWVISRKIYLKMTSFQEKCETYPRALTHLTPAKIQSRPGDVVVLRPFIYFFVDSLDTPDPDTD</sequence>
<protein>
    <submittedName>
        <fullName evidence="3">MSP domain-containing protein</fullName>
    </submittedName>
</protein>
<feature type="compositionally biased region" description="Basic and acidic residues" evidence="1">
    <location>
        <begin position="54"/>
        <end position="66"/>
    </location>
</feature>
<feature type="compositionally biased region" description="Basic and acidic residues" evidence="1">
    <location>
        <begin position="81"/>
        <end position="107"/>
    </location>
</feature>
<evidence type="ECO:0000313" key="3">
    <source>
        <dbReference type="WBParaSite" id="L893_g23293.t1"/>
    </source>
</evidence>
<name>A0A1I7Z789_9BILA</name>
<feature type="region of interest" description="Disordered" evidence="1">
    <location>
        <begin position="42"/>
        <end position="159"/>
    </location>
</feature>